<dbReference type="Proteomes" id="UP000288227">
    <property type="component" value="Unassembled WGS sequence"/>
</dbReference>
<gene>
    <name evidence="3" type="ORF">SanaruYs_03880</name>
</gene>
<evidence type="ECO:0000313" key="4">
    <source>
        <dbReference type="Proteomes" id="UP000288227"/>
    </source>
</evidence>
<comment type="caution">
    <text evidence="3">The sequence shown here is derived from an EMBL/GenBank/DDBJ whole genome shotgun (WGS) entry which is preliminary data.</text>
</comment>
<dbReference type="Gene3D" id="3.30.450.40">
    <property type="match status" value="1"/>
</dbReference>
<name>A0A401U5G6_9BACT</name>
<keyword evidence="1" id="KW-1133">Transmembrane helix</keyword>
<accession>A0A401U5G6</accession>
<dbReference type="EMBL" id="BHXQ01000001">
    <property type="protein sequence ID" value="GCC50173.1"/>
    <property type="molecule type" value="Genomic_DNA"/>
</dbReference>
<evidence type="ECO:0000256" key="1">
    <source>
        <dbReference type="SAM" id="Phobius"/>
    </source>
</evidence>
<organism evidence="3 4">
    <name type="scientific">Chryseotalea sanaruensis</name>
    <dbReference type="NCBI Taxonomy" id="2482724"/>
    <lineage>
        <taxon>Bacteria</taxon>
        <taxon>Pseudomonadati</taxon>
        <taxon>Bacteroidota</taxon>
        <taxon>Cytophagia</taxon>
        <taxon>Cytophagales</taxon>
        <taxon>Chryseotaleaceae</taxon>
        <taxon>Chryseotalea</taxon>
    </lineage>
</organism>
<keyword evidence="1" id="KW-0472">Membrane</keyword>
<keyword evidence="1" id="KW-0812">Transmembrane</keyword>
<proteinExistence type="predicted"/>
<dbReference type="SUPFAM" id="SSF55781">
    <property type="entry name" value="GAF domain-like"/>
    <property type="match status" value="1"/>
</dbReference>
<evidence type="ECO:0000313" key="3">
    <source>
        <dbReference type="EMBL" id="GCC50173.1"/>
    </source>
</evidence>
<feature type="transmembrane region" description="Helical" evidence="1">
    <location>
        <begin position="41"/>
        <end position="59"/>
    </location>
</feature>
<sequence>MMKAIDPHRISLLLAVLFVLGLGATAYSVYSLQTENTGQVWFFMGLSALLGGASLIIALRNKKEILVFKEKSNSNNSDNTQSSNTEDGNIDLTEIKQIAQKGGKDATLQALKTICRQLESGQGALYTLKEEDDKRWIELSGGYALTIGENTSVKFDLGEGLIGQSAVVGKTLYIDEVPEGYMKIASGLGMASPRYLLIAPLKKDEKVVGVWELSSFKPLTENQRKFVEDAANLLSANG</sequence>
<feature type="domain" description="GAF" evidence="2">
    <location>
        <begin position="110"/>
        <end position="235"/>
    </location>
</feature>
<dbReference type="AlphaFoldDB" id="A0A401U5G6"/>
<protein>
    <recommendedName>
        <fullName evidence="2">GAF domain-containing protein</fullName>
    </recommendedName>
</protein>
<dbReference type="OrthoDB" id="1123380at2"/>
<dbReference type="InterPro" id="IPR003018">
    <property type="entry name" value="GAF"/>
</dbReference>
<evidence type="ECO:0000259" key="2">
    <source>
        <dbReference type="Pfam" id="PF13185"/>
    </source>
</evidence>
<keyword evidence="4" id="KW-1185">Reference proteome</keyword>
<dbReference type="InterPro" id="IPR029016">
    <property type="entry name" value="GAF-like_dom_sf"/>
</dbReference>
<reference evidence="3 4" key="1">
    <citation type="submission" date="2018-11" db="EMBL/GenBank/DDBJ databases">
        <title>Chryseotalea sanarue gen. nov., sp., nov., a member of the family Cytophagaceae, isolated from a brackish lake in Hamamatsu Japan.</title>
        <authorList>
            <person name="Maejima Y."/>
            <person name="Iino T."/>
            <person name="Muraguchi Y."/>
            <person name="Fukuda K."/>
            <person name="Ohkuma M."/>
            <person name="Moriuchi R."/>
            <person name="Dohra H."/>
            <person name="Kimbara K."/>
            <person name="Shintani M."/>
        </authorList>
    </citation>
    <scope>NUCLEOTIDE SEQUENCE [LARGE SCALE GENOMIC DNA]</scope>
    <source>
        <strain evidence="3 4">Ys</strain>
    </source>
</reference>
<dbReference type="RefSeq" id="WP_127120824.1">
    <property type="nucleotide sequence ID" value="NZ_BHXQ01000001.1"/>
</dbReference>
<dbReference type="Pfam" id="PF13185">
    <property type="entry name" value="GAF_2"/>
    <property type="match status" value="1"/>
</dbReference>